<dbReference type="EMBL" id="JAHYIQ010000029">
    <property type="protein sequence ID" value="KAK1120766.1"/>
    <property type="molecule type" value="Genomic_DNA"/>
</dbReference>
<dbReference type="AlphaFoldDB" id="A0AA40FKE5"/>
<evidence type="ECO:0000313" key="2">
    <source>
        <dbReference type="Proteomes" id="UP001177670"/>
    </source>
</evidence>
<dbReference type="Proteomes" id="UP001177670">
    <property type="component" value="Unassembled WGS sequence"/>
</dbReference>
<protein>
    <submittedName>
        <fullName evidence="1">Uncharacterized protein</fullName>
    </submittedName>
</protein>
<proteinExistence type="predicted"/>
<name>A0AA40FKE5_9HYME</name>
<comment type="caution">
    <text evidence="1">The sequence shown here is derived from an EMBL/GenBank/DDBJ whole genome shotgun (WGS) entry which is preliminary data.</text>
</comment>
<evidence type="ECO:0000313" key="1">
    <source>
        <dbReference type="EMBL" id="KAK1120766.1"/>
    </source>
</evidence>
<gene>
    <name evidence="1" type="ORF">K0M31_010972</name>
</gene>
<reference evidence="1" key="1">
    <citation type="submission" date="2021-10" db="EMBL/GenBank/DDBJ databases">
        <title>Melipona bicolor Genome sequencing and assembly.</title>
        <authorList>
            <person name="Araujo N.S."/>
            <person name="Arias M.C."/>
        </authorList>
    </citation>
    <scope>NUCLEOTIDE SEQUENCE</scope>
    <source>
        <strain evidence="1">USP_2M_L1-L4_2017</strain>
        <tissue evidence="1">Whole body</tissue>
    </source>
</reference>
<accession>A0AA40FKE5</accession>
<sequence>MDYDTACAVFQVVEEGKRNLPDSGRRVRMMFEGGKVAECLAETEIQRERSERLQAKRKRKSQLGIKCDCSCAM</sequence>
<organism evidence="1 2">
    <name type="scientific">Melipona bicolor</name>
    <dbReference type="NCBI Taxonomy" id="60889"/>
    <lineage>
        <taxon>Eukaryota</taxon>
        <taxon>Metazoa</taxon>
        <taxon>Ecdysozoa</taxon>
        <taxon>Arthropoda</taxon>
        <taxon>Hexapoda</taxon>
        <taxon>Insecta</taxon>
        <taxon>Pterygota</taxon>
        <taxon>Neoptera</taxon>
        <taxon>Endopterygota</taxon>
        <taxon>Hymenoptera</taxon>
        <taxon>Apocrita</taxon>
        <taxon>Aculeata</taxon>
        <taxon>Apoidea</taxon>
        <taxon>Anthophila</taxon>
        <taxon>Apidae</taxon>
        <taxon>Melipona</taxon>
    </lineage>
</organism>
<keyword evidence="2" id="KW-1185">Reference proteome</keyword>